<gene>
    <name evidence="4" type="ORF">GCM10010191_59940</name>
</gene>
<evidence type="ECO:0000313" key="5">
    <source>
        <dbReference type="Proteomes" id="UP001501231"/>
    </source>
</evidence>
<dbReference type="CDD" id="cd07043">
    <property type="entry name" value="STAS_anti-anti-sigma_factors"/>
    <property type="match status" value="1"/>
</dbReference>
<dbReference type="InterPro" id="IPR002645">
    <property type="entry name" value="STAS_dom"/>
</dbReference>
<dbReference type="InterPro" id="IPR003658">
    <property type="entry name" value="Anti-sigma_ant"/>
</dbReference>
<dbReference type="InterPro" id="IPR036513">
    <property type="entry name" value="STAS_dom_sf"/>
</dbReference>
<dbReference type="SUPFAM" id="SSF52091">
    <property type="entry name" value="SpoIIaa-like"/>
    <property type="match status" value="1"/>
</dbReference>
<accession>A0ABN3JQN3</accession>
<dbReference type="Proteomes" id="UP001501231">
    <property type="component" value="Unassembled WGS sequence"/>
</dbReference>
<evidence type="ECO:0000313" key="4">
    <source>
        <dbReference type="EMBL" id="GAA2437141.1"/>
    </source>
</evidence>
<proteinExistence type="inferred from homology"/>
<protein>
    <recommendedName>
        <fullName evidence="2">Anti-sigma factor antagonist</fullName>
    </recommendedName>
</protein>
<feature type="domain" description="STAS" evidence="3">
    <location>
        <begin position="30"/>
        <end position="130"/>
    </location>
</feature>
<comment type="similarity">
    <text evidence="1 2">Belongs to the anti-sigma-factor antagonist family.</text>
</comment>
<keyword evidence="5" id="KW-1185">Reference proteome</keyword>
<dbReference type="PANTHER" id="PTHR33495:SF2">
    <property type="entry name" value="ANTI-SIGMA FACTOR ANTAGONIST TM_1081-RELATED"/>
    <property type="match status" value="1"/>
</dbReference>
<dbReference type="EMBL" id="BAAARW010000022">
    <property type="protein sequence ID" value="GAA2437141.1"/>
    <property type="molecule type" value="Genomic_DNA"/>
</dbReference>
<dbReference type="Gene3D" id="3.30.750.24">
    <property type="entry name" value="STAS domain"/>
    <property type="match status" value="1"/>
</dbReference>
<dbReference type="PANTHER" id="PTHR33495">
    <property type="entry name" value="ANTI-SIGMA FACTOR ANTAGONIST TM_1081-RELATED-RELATED"/>
    <property type="match status" value="1"/>
</dbReference>
<comment type="caution">
    <text evidence="4">The sequence shown here is derived from an EMBL/GenBank/DDBJ whole genome shotgun (WGS) entry which is preliminary data.</text>
</comment>
<reference evidence="4 5" key="1">
    <citation type="journal article" date="2019" name="Int. J. Syst. Evol. Microbiol.">
        <title>The Global Catalogue of Microorganisms (GCM) 10K type strain sequencing project: providing services to taxonomists for standard genome sequencing and annotation.</title>
        <authorList>
            <consortium name="The Broad Institute Genomics Platform"/>
            <consortium name="The Broad Institute Genome Sequencing Center for Infectious Disease"/>
            <person name="Wu L."/>
            <person name="Ma J."/>
        </authorList>
    </citation>
    <scope>NUCLEOTIDE SEQUENCE [LARGE SCALE GENOMIC DNA]</scope>
    <source>
        <strain evidence="4 5">JCM 3325</strain>
    </source>
</reference>
<sequence length="130" mass="14340">MSAMSTTPSATHDPAARLSIDDRREGRWTVHSVNGELDLTTAHRLERDVIARIAAPPRGHPSDSGVAVALELPNLVFCDSSGLNALVRIWRAVQRADGELVLLNPIPQLLRILKTTGLDQYLDVRFRLPE</sequence>
<evidence type="ECO:0000256" key="1">
    <source>
        <dbReference type="ARBA" id="ARBA00009013"/>
    </source>
</evidence>
<evidence type="ECO:0000256" key="2">
    <source>
        <dbReference type="RuleBase" id="RU003749"/>
    </source>
</evidence>
<name>A0ABN3JQN3_9ACTN</name>
<organism evidence="4 5">
    <name type="scientific">Actinomadura vinacea</name>
    <dbReference type="NCBI Taxonomy" id="115336"/>
    <lineage>
        <taxon>Bacteria</taxon>
        <taxon>Bacillati</taxon>
        <taxon>Actinomycetota</taxon>
        <taxon>Actinomycetes</taxon>
        <taxon>Streptosporangiales</taxon>
        <taxon>Thermomonosporaceae</taxon>
        <taxon>Actinomadura</taxon>
    </lineage>
</organism>
<dbReference type="Pfam" id="PF01740">
    <property type="entry name" value="STAS"/>
    <property type="match status" value="1"/>
</dbReference>
<dbReference type="NCBIfam" id="TIGR00377">
    <property type="entry name" value="ant_ant_sig"/>
    <property type="match status" value="1"/>
</dbReference>
<dbReference type="PROSITE" id="PS50801">
    <property type="entry name" value="STAS"/>
    <property type="match status" value="1"/>
</dbReference>
<evidence type="ECO:0000259" key="3">
    <source>
        <dbReference type="PROSITE" id="PS50801"/>
    </source>
</evidence>